<evidence type="ECO:0000313" key="1">
    <source>
        <dbReference type="EMBL" id="AWV20339.1"/>
    </source>
</evidence>
<protein>
    <submittedName>
        <fullName evidence="1">Uncharacterized protein</fullName>
    </submittedName>
</protein>
<organism evidence="1">
    <name type="scientific">Roseomonas mucosa</name>
    <dbReference type="NCBI Taxonomy" id="207340"/>
    <lineage>
        <taxon>Bacteria</taxon>
        <taxon>Pseudomonadati</taxon>
        <taxon>Pseudomonadota</taxon>
        <taxon>Alphaproteobacteria</taxon>
        <taxon>Acetobacterales</taxon>
        <taxon>Roseomonadaceae</taxon>
        <taxon>Roseomonas</taxon>
    </lineage>
</organism>
<sequence length="136" mass="15138">MPRPRHPQSERVLDLRAADKTYDEISAVTGVSYHSVDSIIKRARYNGDPRAACITPAQRARRTGGNIVHITSEHRAKAIEGVRAFWAAKNGISPEQREDYRLLRRKRFSRDEALAILNSHQIPAAGVAAANPETLS</sequence>
<proteinExistence type="predicted"/>
<dbReference type="AlphaFoldDB" id="A0A4Y1MRT5"/>
<keyword evidence="1" id="KW-0614">Plasmid</keyword>
<dbReference type="EMBL" id="CP025188">
    <property type="protein sequence ID" value="AWV20339.1"/>
    <property type="molecule type" value="Genomic_DNA"/>
</dbReference>
<gene>
    <name evidence="1" type="ORF">RADP37_05455</name>
</gene>
<accession>A0A4Y1MRT5</accession>
<dbReference type="RefSeq" id="WP_168550281.1">
    <property type="nucleotide sequence ID" value="NZ_CP025188.1"/>
</dbReference>
<reference evidence="1" key="1">
    <citation type="submission" date="2017-12" db="EMBL/GenBank/DDBJ databases">
        <authorList>
            <person name="Martens C."/>
            <person name="Dahlstrom E."/>
            <person name="Barbian K."/>
            <person name="Sykora L."/>
            <person name="Ricklefs S."/>
            <person name="Bruno D."/>
            <person name="Anzick I."/>
            <person name="Myles I."/>
            <person name="Datta S.K."/>
        </authorList>
    </citation>
    <scope>NUCLEOTIDE SEQUENCE</scope>
    <source>
        <strain evidence="1">AD2</strain>
        <plasmid evidence="1">p1-AD2</plasmid>
    </source>
</reference>
<geneLocation type="plasmid" evidence="1">
    <name>p1-AD2</name>
</geneLocation>
<name>A0A4Y1MRT5_9PROT</name>